<organism evidence="1 2">
    <name type="scientific">Scleroderma citrinum Foug A</name>
    <dbReference type="NCBI Taxonomy" id="1036808"/>
    <lineage>
        <taxon>Eukaryota</taxon>
        <taxon>Fungi</taxon>
        <taxon>Dikarya</taxon>
        <taxon>Basidiomycota</taxon>
        <taxon>Agaricomycotina</taxon>
        <taxon>Agaricomycetes</taxon>
        <taxon>Agaricomycetidae</taxon>
        <taxon>Boletales</taxon>
        <taxon>Sclerodermatineae</taxon>
        <taxon>Sclerodermataceae</taxon>
        <taxon>Scleroderma</taxon>
    </lineage>
</organism>
<sequence length="61" mass="6506">MRFRVSWGRARSASGLDCKPLGVSELRWEGGSASHVVTHGAGVVPSSWPKERGCTDNSGHV</sequence>
<name>A0A0C3AIV5_9AGAM</name>
<gene>
    <name evidence="1" type="ORF">SCLCIDRAFT_596985</name>
</gene>
<proteinExistence type="predicted"/>
<evidence type="ECO:0000313" key="2">
    <source>
        <dbReference type="Proteomes" id="UP000053989"/>
    </source>
</evidence>
<accession>A0A0C3AIV5</accession>
<reference evidence="1 2" key="1">
    <citation type="submission" date="2014-04" db="EMBL/GenBank/DDBJ databases">
        <authorList>
            <consortium name="DOE Joint Genome Institute"/>
            <person name="Kuo A."/>
            <person name="Kohler A."/>
            <person name="Nagy L.G."/>
            <person name="Floudas D."/>
            <person name="Copeland A."/>
            <person name="Barry K.W."/>
            <person name="Cichocki N."/>
            <person name="Veneault-Fourrey C."/>
            <person name="LaButti K."/>
            <person name="Lindquist E.A."/>
            <person name="Lipzen A."/>
            <person name="Lundell T."/>
            <person name="Morin E."/>
            <person name="Murat C."/>
            <person name="Sun H."/>
            <person name="Tunlid A."/>
            <person name="Henrissat B."/>
            <person name="Grigoriev I.V."/>
            <person name="Hibbett D.S."/>
            <person name="Martin F."/>
            <person name="Nordberg H.P."/>
            <person name="Cantor M.N."/>
            <person name="Hua S.X."/>
        </authorList>
    </citation>
    <scope>NUCLEOTIDE SEQUENCE [LARGE SCALE GENOMIC DNA]</scope>
    <source>
        <strain evidence="1 2">Foug A</strain>
    </source>
</reference>
<reference evidence="2" key="2">
    <citation type="submission" date="2015-01" db="EMBL/GenBank/DDBJ databases">
        <title>Evolutionary Origins and Diversification of the Mycorrhizal Mutualists.</title>
        <authorList>
            <consortium name="DOE Joint Genome Institute"/>
            <consortium name="Mycorrhizal Genomics Consortium"/>
            <person name="Kohler A."/>
            <person name="Kuo A."/>
            <person name="Nagy L.G."/>
            <person name="Floudas D."/>
            <person name="Copeland A."/>
            <person name="Barry K.W."/>
            <person name="Cichocki N."/>
            <person name="Veneault-Fourrey C."/>
            <person name="LaButti K."/>
            <person name="Lindquist E.A."/>
            <person name="Lipzen A."/>
            <person name="Lundell T."/>
            <person name="Morin E."/>
            <person name="Murat C."/>
            <person name="Riley R."/>
            <person name="Ohm R."/>
            <person name="Sun H."/>
            <person name="Tunlid A."/>
            <person name="Henrissat B."/>
            <person name="Grigoriev I.V."/>
            <person name="Hibbett D.S."/>
            <person name="Martin F."/>
        </authorList>
    </citation>
    <scope>NUCLEOTIDE SEQUENCE [LARGE SCALE GENOMIC DNA]</scope>
    <source>
        <strain evidence="2">Foug A</strain>
    </source>
</reference>
<dbReference type="Proteomes" id="UP000053989">
    <property type="component" value="Unassembled WGS sequence"/>
</dbReference>
<protein>
    <submittedName>
        <fullName evidence="1">Uncharacterized protein</fullName>
    </submittedName>
</protein>
<dbReference type="HOGENOM" id="CLU_2924021_0_0_1"/>
<dbReference type="AlphaFoldDB" id="A0A0C3AIV5"/>
<dbReference type="EMBL" id="KN822026">
    <property type="protein sequence ID" value="KIM64832.1"/>
    <property type="molecule type" value="Genomic_DNA"/>
</dbReference>
<keyword evidence="2" id="KW-1185">Reference proteome</keyword>
<dbReference type="InParanoid" id="A0A0C3AIV5"/>
<evidence type="ECO:0000313" key="1">
    <source>
        <dbReference type="EMBL" id="KIM64832.1"/>
    </source>
</evidence>